<comment type="caution">
    <text evidence="1">The sequence shown here is derived from an EMBL/GenBank/DDBJ whole genome shotgun (WGS) entry which is preliminary data.</text>
</comment>
<keyword evidence="2" id="KW-1185">Reference proteome</keyword>
<reference evidence="1 2" key="1">
    <citation type="journal article" date="2019" name="Genome Biol. Evol.">
        <title>Insights into the evolution of the New World diploid cottons (Gossypium, subgenus Houzingenia) based on genome sequencing.</title>
        <authorList>
            <person name="Grover C.E."/>
            <person name="Arick M.A. 2nd"/>
            <person name="Thrash A."/>
            <person name="Conover J.L."/>
            <person name="Sanders W.S."/>
            <person name="Peterson D.G."/>
            <person name="Frelichowski J.E."/>
            <person name="Scheffler J.A."/>
            <person name="Scheffler B.E."/>
            <person name="Wendel J.F."/>
        </authorList>
    </citation>
    <scope>NUCLEOTIDE SEQUENCE [LARGE SCALE GENOMIC DNA]</scope>
    <source>
        <strain evidence="1">4</strain>
        <tissue evidence="1">Leaf</tissue>
    </source>
</reference>
<dbReference type="EMBL" id="JABEZV010000007">
    <property type="protein sequence ID" value="MBA0714350.1"/>
    <property type="molecule type" value="Genomic_DNA"/>
</dbReference>
<dbReference type="AlphaFoldDB" id="A0A7J8ZRP6"/>
<evidence type="ECO:0000313" key="1">
    <source>
        <dbReference type="EMBL" id="MBA0714350.1"/>
    </source>
</evidence>
<name>A0A7J8ZRP6_9ROSI</name>
<organism evidence="1 2">
    <name type="scientific">Gossypium laxum</name>
    <dbReference type="NCBI Taxonomy" id="34288"/>
    <lineage>
        <taxon>Eukaryota</taxon>
        <taxon>Viridiplantae</taxon>
        <taxon>Streptophyta</taxon>
        <taxon>Embryophyta</taxon>
        <taxon>Tracheophyta</taxon>
        <taxon>Spermatophyta</taxon>
        <taxon>Magnoliopsida</taxon>
        <taxon>eudicotyledons</taxon>
        <taxon>Gunneridae</taxon>
        <taxon>Pentapetalae</taxon>
        <taxon>rosids</taxon>
        <taxon>malvids</taxon>
        <taxon>Malvales</taxon>
        <taxon>Malvaceae</taxon>
        <taxon>Malvoideae</taxon>
        <taxon>Gossypium</taxon>
    </lineage>
</organism>
<gene>
    <name evidence="1" type="ORF">Golax_013329</name>
</gene>
<protein>
    <submittedName>
        <fullName evidence="1">Uncharacterized protein</fullName>
    </submittedName>
</protein>
<proteinExistence type="predicted"/>
<dbReference type="Proteomes" id="UP000593574">
    <property type="component" value="Unassembled WGS sequence"/>
</dbReference>
<sequence length="16" mass="1827">MRLGQAMGDLNRGFNF</sequence>
<evidence type="ECO:0000313" key="2">
    <source>
        <dbReference type="Proteomes" id="UP000593574"/>
    </source>
</evidence>
<accession>A0A7J8ZRP6</accession>